<dbReference type="SUPFAM" id="SSF55890">
    <property type="entry name" value="Sporulation response regulatory protein Spo0B"/>
    <property type="match status" value="1"/>
</dbReference>
<keyword evidence="10" id="KW-0067">ATP-binding</keyword>
<dbReference type="Pfam" id="PF17203">
    <property type="entry name" value="sCache_3_2"/>
    <property type="match status" value="1"/>
</dbReference>
<dbReference type="PRINTS" id="PR00344">
    <property type="entry name" value="BCTRLSENSOR"/>
</dbReference>
<dbReference type="EC" id="2.7.13.3" evidence="3"/>
<evidence type="ECO:0000256" key="12">
    <source>
        <dbReference type="ARBA" id="ARBA00023012"/>
    </source>
</evidence>
<dbReference type="InterPro" id="IPR050428">
    <property type="entry name" value="TCS_sensor_his_kinase"/>
</dbReference>
<dbReference type="PROSITE" id="PS50109">
    <property type="entry name" value="HIS_KIN"/>
    <property type="match status" value="1"/>
</dbReference>
<dbReference type="InterPro" id="IPR004358">
    <property type="entry name" value="Sig_transdc_His_kin-like_C"/>
</dbReference>
<keyword evidence="12" id="KW-0902">Two-component regulatory system</keyword>
<dbReference type="PANTHER" id="PTHR45436:SF5">
    <property type="entry name" value="SENSOR HISTIDINE KINASE TRCS"/>
    <property type="match status" value="1"/>
</dbReference>
<keyword evidence="8" id="KW-0547">Nucleotide-binding</keyword>
<reference evidence="17" key="1">
    <citation type="journal article" date="2019" name="Int. J. Syst. Evol. Microbiol.">
        <title>The Global Catalogue of Microorganisms (GCM) 10K type strain sequencing project: providing services to taxonomists for standard genome sequencing and annotation.</title>
        <authorList>
            <consortium name="The Broad Institute Genomics Platform"/>
            <consortium name="The Broad Institute Genome Sequencing Center for Infectious Disease"/>
            <person name="Wu L."/>
            <person name="Ma J."/>
        </authorList>
    </citation>
    <scope>NUCLEOTIDE SEQUENCE [LARGE SCALE GENOMIC DNA]</scope>
    <source>
        <strain evidence="17">JCM 16950</strain>
    </source>
</reference>
<evidence type="ECO:0000256" key="13">
    <source>
        <dbReference type="ARBA" id="ARBA00023136"/>
    </source>
</evidence>
<evidence type="ECO:0000256" key="8">
    <source>
        <dbReference type="ARBA" id="ARBA00022741"/>
    </source>
</evidence>
<keyword evidence="11 14" id="KW-1133">Transmembrane helix</keyword>
<dbReference type="SMART" id="SM00387">
    <property type="entry name" value="HATPase_c"/>
    <property type="match status" value="1"/>
</dbReference>
<dbReference type="SUPFAM" id="SSF55874">
    <property type="entry name" value="ATPase domain of HSP90 chaperone/DNA topoisomerase II/histidine kinase"/>
    <property type="match status" value="1"/>
</dbReference>
<comment type="subcellular location">
    <subcellularLocation>
        <location evidence="2">Cell membrane</location>
        <topology evidence="2">Multi-pass membrane protein</topology>
    </subcellularLocation>
</comment>
<protein>
    <recommendedName>
        <fullName evidence="3">histidine kinase</fullName>
        <ecNumber evidence="3">2.7.13.3</ecNumber>
    </recommendedName>
</protein>
<evidence type="ECO:0000256" key="10">
    <source>
        <dbReference type="ARBA" id="ARBA00022840"/>
    </source>
</evidence>
<dbReference type="Gene3D" id="1.10.287.130">
    <property type="match status" value="1"/>
</dbReference>
<evidence type="ECO:0000256" key="5">
    <source>
        <dbReference type="ARBA" id="ARBA00022553"/>
    </source>
</evidence>
<evidence type="ECO:0000256" key="9">
    <source>
        <dbReference type="ARBA" id="ARBA00022777"/>
    </source>
</evidence>
<evidence type="ECO:0000256" key="6">
    <source>
        <dbReference type="ARBA" id="ARBA00022679"/>
    </source>
</evidence>
<evidence type="ECO:0000256" key="3">
    <source>
        <dbReference type="ARBA" id="ARBA00012438"/>
    </source>
</evidence>
<proteinExistence type="predicted"/>
<comment type="catalytic activity">
    <reaction evidence="1">
        <text>ATP + protein L-histidine = ADP + protein N-phospho-L-histidine.</text>
        <dbReference type="EC" id="2.7.13.3"/>
    </reaction>
</comment>
<dbReference type="PANTHER" id="PTHR45436">
    <property type="entry name" value="SENSOR HISTIDINE KINASE YKOH"/>
    <property type="match status" value="1"/>
</dbReference>
<feature type="domain" description="Histidine kinase" evidence="15">
    <location>
        <begin position="331"/>
        <end position="524"/>
    </location>
</feature>
<dbReference type="InterPro" id="IPR036890">
    <property type="entry name" value="HATPase_C_sf"/>
</dbReference>
<evidence type="ECO:0000256" key="4">
    <source>
        <dbReference type="ARBA" id="ARBA00022475"/>
    </source>
</evidence>
<dbReference type="GO" id="GO:0016301">
    <property type="term" value="F:kinase activity"/>
    <property type="evidence" value="ECO:0007669"/>
    <property type="project" value="UniProtKB-KW"/>
</dbReference>
<keyword evidence="7 14" id="KW-0812">Transmembrane</keyword>
<keyword evidence="9 16" id="KW-0418">Kinase</keyword>
<gene>
    <name evidence="16" type="ORF">GCM10022240_16240</name>
</gene>
<dbReference type="InterPro" id="IPR033463">
    <property type="entry name" value="sCache_3"/>
</dbReference>
<feature type="transmembrane region" description="Helical" evidence="14">
    <location>
        <begin position="172"/>
        <end position="191"/>
    </location>
</feature>
<feature type="transmembrane region" description="Helical" evidence="14">
    <location>
        <begin position="12"/>
        <end position="32"/>
    </location>
</feature>
<dbReference type="InterPro" id="IPR029151">
    <property type="entry name" value="Sensor-like_sf"/>
</dbReference>
<dbReference type="InterPro" id="IPR039506">
    <property type="entry name" value="SPOB_a"/>
</dbReference>
<dbReference type="Proteomes" id="UP001500540">
    <property type="component" value="Unassembled WGS sequence"/>
</dbReference>
<dbReference type="InterPro" id="IPR003594">
    <property type="entry name" value="HATPase_dom"/>
</dbReference>
<evidence type="ECO:0000256" key="2">
    <source>
        <dbReference type="ARBA" id="ARBA00004651"/>
    </source>
</evidence>
<dbReference type="EMBL" id="BAABAF010000005">
    <property type="protein sequence ID" value="GAA3764729.1"/>
    <property type="molecule type" value="Genomic_DNA"/>
</dbReference>
<dbReference type="RefSeq" id="WP_344782399.1">
    <property type="nucleotide sequence ID" value="NZ_BAABAF010000005.1"/>
</dbReference>
<dbReference type="Gene3D" id="3.30.450.20">
    <property type="entry name" value="PAS domain"/>
    <property type="match status" value="2"/>
</dbReference>
<evidence type="ECO:0000259" key="15">
    <source>
        <dbReference type="PROSITE" id="PS50109"/>
    </source>
</evidence>
<keyword evidence="17" id="KW-1185">Reference proteome</keyword>
<dbReference type="SUPFAM" id="SSF103190">
    <property type="entry name" value="Sensory domain-like"/>
    <property type="match status" value="1"/>
</dbReference>
<keyword evidence="4" id="KW-1003">Cell membrane</keyword>
<keyword evidence="6" id="KW-0808">Transferase</keyword>
<evidence type="ECO:0000256" key="11">
    <source>
        <dbReference type="ARBA" id="ARBA00022989"/>
    </source>
</evidence>
<evidence type="ECO:0000313" key="17">
    <source>
        <dbReference type="Proteomes" id="UP001500540"/>
    </source>
</evidence>
<evidence type="ECO:0000256" key="14">
    <source>
        <dbReference type="SAM" id="Phobius"/>
    </source>
</evidence>
<comment type="caution">
    <text evidence="16">The sequence shown here is derived from an EMBL/GenBank/DDBJ whole genome shotgun (WGS) entry which is preliminary data.</text>
</comment>
<evidence type="ECO:0000256" key="1">
    <source>
        <dbReference type="ARBA" id="ARBA00000085"/>
    </source>
</evidence>
<dbReference type="Pfam" id="PF14689">
    <property type="entry name" value="SPOB_a"/>
    <property type="match status" value="1"/>
</dbReference>
<dbReference type="Pfam" id="PF02518">
    <property type="entry name" value="HATPase_c"/>
    <property type="match status" value="1"/>
</dbReference>
<evidence type="ECO:0000256" key="7">
    <source>
        <dbReference type="ARBA" id="ARBA00022692"/>
    </source>
</evidence>
<accession>A0ABP7GHT4</accession>
<keyword evidence="5" id="KW-0597">Phosphoprotein</keyword>
<organism evidence="16 17">
    <name type="scientific">Microbacterium kribbense</name>
    <dbReference type="NCBI Taxonomy" id="433645"/>
    <lineage>
        <taxon>Bacteria</taxon>
        <taxon>Bacillati</taxon>
        <taxon>Actinomycetota</taxon>
        <taxon>Actinomycetes</taxon>
        <taxon>Micrococcales</taxon>
        <taxon>Microbacteriaceae</taxon>
        <taxon>Microbacterium</taxon>
    </lineage>
</organism>
<evidence type="ECO:0000313" key="16">
    <source>
        <dbReference type="EMBL" id="GAA3764729.1"/>
    </source>
</evidence>
<keyword evidence="13 14" id="KW-0472">Membrane</keyword>
<name>A0ABP7GHT4_9MICO</name>
<dbReference type="InterPro" id="IPR016120">
    <property type="entry name" value="Sig_transdc_His_kin_SpoOB"/>
</dbReference>
<dbReference type="Gene3D" id="3.30.565.10">
    <property type="entry name" value="Histidine kinase-like ATPase, C-terminal domain"/>
    <property type="match status" value="1"/>
</dbReference>
<dbReference type="InterPro" id="IPR005467">
    <property type="entry name" value="His_kinase_dom"/>
</dbReference>
<sequence>MARNSRLSASILRTQLVILFLALLVGFGLSLWQSHELLVRQFEERALAIANTVTVQPGIADAVLAHDPDGTVQSRAEAVRRSTGALFVVVTDDNGIRYSHPVPDRLGERVSTDPEPALSGETVVNMERGTLGLSARAKVPLRDESDRIVGEVSVGIDAEEIALRLWQLLPSIALYSGIALLVGVAGSLILARRLKRQTFGLELGEIATLLQERVAMLHGIAEGVIGLGPDDRVALINDEARRLLGIRQPGQGAVVADLVPPGRARDVLTGDVGGADLVVLTDEHCLVMNRMPVTLQGRDLGHVITVSDRTEQEGLLRELDNVRGLTDALRAQQHEFANRVHALSGMLELGSIEEATAYVAELSATATDLAARLQRQIASPQLVGLLVAKSVVAGERGITLTLTDGSELGEAEADARLLLTVLGNLVDNAIDAAVAGVQPGWVEVDIRPEGGEIQMQVRDSGPGIPPEAAAMVFEDGFSTKPADGARRRGLGLALVHRIVAQHGGRIDVSHGPGAIFTVWLPRRAPARPSSLPAAVTP</sequence>